<comment type="caution">
    <text evidence="1">The sequence shown here is derived from an EMBL/GenBank/DDBJ whole genome shotgun (WGS) entry which is preliminary data.</text>
</comment>
<proteinExistence type="predicted"/>
<dbReference type="AlphaFoldDB" id="A0A4R7LKY9"/>
<evidence type="ECO:0000313" key="2">
    <source>
        <dbReference type="Proteomes" id="UP000294563"/>
    </source>
</evidence>
<dbReference type="Pfam" id="PF12686">
    <property type="entry name" value="DUF3800"/>
    <property type="match status" value="1"/>
</dbReference>
<gene>
    <name evidence="1" type="ORF">BDE40_1817</name>
</gene>
<dbReference type="OrthoDB" id="507950at2"/>
<evidence type="ECO:0000313" key="1">
    <source>
        <dbReference type="EMBL" id="TDT75091.1"/>
    </source>
</evidence>
<accession>A0A4R7LKY9</accession>
<reference evidence="1 2" key="1">
    <citation type="submission" date="2019-03" db="EMBL/GenBank/DDBJ databases">
        <title>Genomic Encyclopedia of Archaeal and Bacterial Type Strains, Phase II (KMG-II): from individual species to whole genera.</title>
        <authorList>
            <person name="Goeker M."/>
        </authorList>
    </citation>
    <scope>NUCLEOTIDE SEQUENCE [LARGE SCALE GENOMIC DNA]</scope>
    <source>
        <strain evidence="1 2">DSM 29467</strain>
    </source>
</reference>
<name>A0A4R7LKY9_9RHOB</name>
<dbReference type="Proteomes" id="UP000294563">
    <property type="component" value="Unassembled WGS sequence"/>
</dbReference>
<keyword evidence="2" id="KW-1185">Reference proteome</keyword>
<dbReference type="EMBL" id="SOBH01000002">
    <property type="protein sequence ID" value="TDT75091.1"/>
    <property type="molecule type" value="Genomic_DNA"/>
</dbReference>
<protein>
    <submittedName>
        <fullName evidence="1">Uncharacterized protein DUF3800</fullName>
    </submittedName>
</protein>
<dbReference type="InterPro" id="IPR024524">
    <property type="entry name" value="DUF3800"/>
</dbReference>
<organism evidence="1 2">
    <name type="scientific">Litoreibacter halocynthiae</name>
    <dbReference type="NCBI Taxonomy" id="1242689"/>
    <lineage>
        <taxon>Bacteria</taxon>
        <taxon>Pseudomonadati</taxon>
        <taxon>Pseudomonadota</taxon>
        <taxon>Alphaproteobacteria</taxon>
        <taxon>Rhodobacterales</taxon>
        <taxon>Roseobacteraceae</taxon>
        <taxon>Litoreibacter</taxon>
    </lineage>
</organism>
<sequence length="273" mass="32072">MRTSLPKTYILCLDDSGARHPTRKVGRQAEHGYDWFALGGILFDEDKEKIIRQNYRVFCEKWSLEVPLHSSEIRARASNFAFIRTLETREQSRFYEELYCLMRDIPVHGMACVIDRPGYNARYLKKYDEDKRWLLCKSAFNICVERAAKIASTNDAKLRVYIERADKKTDRLIKEYFIEMREQGMPFAKETSKKYAPSSTVDLAHSLYEFRTKAKSSPLMQLADLYLWPLCMGGYNSECRPYKRLSEDEKLVDNMISEAEKNSLGIKYYCFDK</sequence>